<dbReference type="AlphaFoldDB" id="A0AAE3FRZ9"/>
<keyword evidence="1" id="KW-0812">Transmembrane</keyword>
<name>A0AAE3FRZ9_9EURY</name>
<organism evidence="2 3">
    <name type="scientific">Natranaeroarchaeum aerophilus</name>
    <dbReference type="NCBI Taxonomy" id="2917711"/>
    <lineage>
        <taxon>Archaea</taxon>
        <taxon>Methanobacteriati</taxon>
        <taxon>Methanobacteriota</taxon>
        <taxon>Stenosarchaea group</taxon>
        <taxon>Halobacteria</taxon>
        <taxon>Halobacteriales</taxon>
        <taxon>Natronoarchaeaceae</taxon>
        <taxon>Natranaeroarchaeum</taxon>
    </lineage>
</organism>
<evidence type="ECO:0000313" key="2">
    <source>
        <dbReference type="EMBL" id="MCL9813828.1"/>
    </source>
</evidence>
<keyword evidence="1" id="KW-1133">Transmembrane helix</keyword>
<comment type="caution">
    <text evidence="2">The sequence shown here is derived from an EMBL/GenBank/DDBJ whole genome shotgun (WGS) entry which is preliminary data.</text>
</comment>
<proteinExistence type="predicted"/>
<feature type="transmembrane region" description="Helical" evidence="1">
    <location>
        <begin position="105"/>
        <end position="123"/>
    </location>
</feature>
<evidence type="ECO:0000313" key="3">
    <source>
        <dbReference type="Proteomes" id="UP001202674"/>
    </source>
</evidence>
<reference evidence="2 3" key="1">
    <citation type="journal article" date="2022" name="Syst. Appl. Microbiol.">
        <title>Natronocalculus amylovorans gen. nov., sp. nov., and Natranaeroarchaeum aerophilus sp. nov., dominant culturable amylolytic natronoarchaea from hypersaline soda lakes in southwestern Siberia.</title>
        <authorList>
            <person name="Sorokin D.Y."/>
            <person name="Elcheninov A.G."/>
            <person name="Khizhniak T.V."/>
            <person name="Koenen M."/>
            <person name="Bale N.J."/>
            <person name="Damste J.S.S."/>
            <person name="Kublanov I.V."/>
        </authorList>
    </citation>
    <scope>NUCLEOTIDE SEQUENCE [LARGE SCALE GENOMIC DNA]</scope>
    <source>
        <strain evidence="2 3">AArc-St1-1</strain>
    </source>
</reference>
<sequence length="127" mass="14029">MTSNYQSKAVIAIMVLGVLALTVGADTIGEGPISAFIAMVGGFAATLGGVWGYRLSERRGDYDERYHQIALRGGAVSMWVFYWAVAVWSQVESNTEITTPILEPLTWLLAIPWIAFGLAYLYYTRIM</sequence>
<feature type="transmembrane region" description="Helical" evidence="1">
    <location>
        <begin position="66"/>
        <end position="85"/>
    </location>
</feature>
<keyword evidence="1" id="KW-0472">Membrane</keyword>
<dbReference type="RefSeq" id="WP_250596498.1">
    <property type="nucleotide sequence ID" value="NZ_JAKRVY010000004.1"/>
</dbReference>
<protein>
    <submittedName>
        <fullName evidence="2">Uncharacterized protein</fullName>
    </submittedName>
</protein>
<gene>
    <name evidence="2" type="ORF">AArcSt11_09200</name>
</gene>
<dbReference type="EMBL" id="JAKRVY010000004">
    <property type="protein sequence ID" value="MCL9813828.1"/>
    <property type="molecule type" value="Genomic_DNA"/>
</dbReference>
<evidence type="ECO:0000256" key="1">
    <source>
        <dbReference type="SAM" id="Phobius"/>
    </source>
</evidence>
<feature type="transmembrane region" description="Helical" evidence="1">
    <location>
        <begin position="35"/>
        <end position="54"/>
    </location>
</feature>
<accession>A0AAE3FRZ9</accession>
<keyword evidence="3" id="KW-1185">Reference proteome</keyword>
<dbReference type="Proteomes" id="UP001202674">
    <property type="component" value="Unassembled WGS sequence"/>
</dbReference>